<gene>
    <name evidence="1" type="ORF">AB986_00880</name>
</gene>
<dbReference type="PANTHER" id="PTHR30204">
    <property type="entry name" value="REDOX-CYCLING DRUG-SENSING TRANSCRIPTIONAL ACTIVATOR SOXR"/>
    <property type="match status" value="1"/>
</dbReference>
<accession>A0A0J6CXV1</accession>
<dbReference type="GeneID" id="301326084"/>
<dbReference type="RefSeq" id="WP_048309007.1">
    <property type="nucleotide sequence ID" value="NZ_CP119526.1"/>
</dbReference>
<protein>
    <submittedName>
        <fullName evidence="1">MerR family transcriptional regulator</fullName>
    </submittedName>
</protein>
<reference evidence="1" key="1">
    <citation type="submission" date="2015-06" db="EMBL/GenBank/DDBJ databases">
        <authorList>
            <person name="Liu B."/>
            <person name="Wang J."/>
            <person name="Zhu Y."/>
            <person name="Liu G."/>
            <person name="Chen Q."/>
            <person name="Zheng C."/>
            <person name="Che J."/>
            <person name="Ge C."/>
            <person name="Shi H."/>
            <person name="Pan Z."/>
            <person name="Liu X."/>
        </authorList>
    </citation>
    <scope>NUCLEOTIDE SEQUENCE [LARGE SCALE GENOMIC DNA]</scope>
    <source>
        <strain evidence="1">DSM 16346</strain>
    </source>
</reference>
<dbReference type="EMBL" id="LELK01000001">
    <property type="protein sequence ID" value="KMM37923.1"/>
    <property type="molecule type" value="Genomic_DNA"/>
</dbReference>
<dbReference type="GO" id="GO:0003677">
    <property type="term" value="F:DNA binding"/>
    <property type="evidence" value="ECO:0007669"/>
    <property type="project" value="UniProtKB-KW"/>
</dbReference>
<dbReference type="Proteomes" id="UP000035996">
    <property type="component" value="Unassembled WGS sequence"/>
</dbReference>
<dbReference type="AlphaFoldDB" id="A0A0J6CXV1"/>
<dbReference type="PROSITE" id="PS50937">
    <property type="entry name" value="HTH_MERR_2"/>
    <property type="match status" value="1"/>
</dbReference>
<name>A0A0J6CXV1_9BACL</name>
<evidence type="ECO:0000313" key="1">
    <source>
        <dbReference type="EMBL" id="KMM37923.1"/>
    </source>
</evidence>
<dbReference type="SUPFAM" id="SSF46955">
    <property type="entry name" value="Putative DNA-binding domain"/>
    <property type="match status" value="1"/>
</dbReference>
<dbReference type="Gene3D" id="1.10.1660.10">
    <property type="match status" value="1"/>
</dbReference>
<dbReference type="GO" id="GO:0003700">
    <property type="term" value="F:DNA-binding transcription factor activity"/>
    <property type="evidence" value="ECO:0007669"/>
    <property type="project" value="InterPro"/>
</dbReference>
<keyword evidence="2" id="KW-1185">Reference proteome</keyword>
<sequence>MSYKDKKVLPIGSVSELTGLSLRKIRYYEERGLILPERSGGGTRKFSFTDVEKLMDIANQIEDGMQTFEIKKIYKKEKQKDKDKIRDEMIRGQLNAAFKMTK</sequence>
<dbReference type="InterPro" id="IPR000551">
    <property type="entry name" value="MerR-type_HTH_dom"/>
</dbReference>
<dbReference type="InterPro" id="IPR047057">
    <property type="entry name" value="MerR_fam"/>
</dbReference>
<dbReference type="OrthoDB" id="9806513at2"/>
<dbReference type="PROSITE" id="PS00552">
    <property type="entry name" value="HTH_MERR_1"/>
    <property type="match status" value="1"/>
</dbReference>
<comment type="caution">
    <text evidence="1">The sequence shown here is derived from an EMBL/GenBank/DDBJ whole genome shotgun (WGS) entry which is preliminary data.</text>
</comment>
<dbReference type="STRING" id="157733.AB986_00880"/>
<evidence type="ECO:0000313" key="2">
    <source>
        <dbReference type="Proteomes" id="UP000035996"/>
    </source>
</evidence>
<proteinExistence type="predicted"/>
<dbReference type="Pfam" id="PF13411">
    <property type="entry name" value="MerR_1"/>
    <property type="match status" value="1"/>
</dbReference>
<dbReference type="PANTHER" id="PTHR30204:SF65">
    <property type="entry name" value="HTH-TYPE TRANSCRIPTIONAL REGULATOR TNRA"/>
    <property type="match status" value="1"/>
</dbReference>
<dbReference type="SMART" id="SM00422">
    <property type="entry name" value="HTH_MERR"/>
    <property type="match status" value="1"/>
</dbReference>
<organism evidence="1 2">
    <name type="scientific">Guptibacillus hwajinpoensis</name>
    <dbReference type="NCBI Taxonomy" id="208199"/>
    <lineage>
        <taxon>Bacteria</taxon>
        <taxon>Bacillati</taxon>
        <taxon>Bacillota</taxon>
        <taxon>Bacilli</taxon>
        <taxon>Bacillales</taxon>
        <taxon>Guptibacillaceae</taxon>
        <taxon>Guptibacillus</taxon>
    </lineage>
</organism>
<dbReference type="InterPro" id="IPR009061">
    <property type="entry name" value="DNA-bd_dom_put_sf"/>
</dbReference>